<organism evidence="7 8">
    <name type="scientific">Alkalihalobacillus trypoxylicola</name>
    <dbReference type="NCBI Taxonomy" id="519424"/>
    <lineage>
        <taxon>Bacteria</taxon>
        <taxon>Bacillati</taxon>
        <taxon>Bacillota</taxon>
        <taxon>Bacilli</taxon>
        <taxon>Bacillales</taxon>
        <taxon>Bacillaceae</taxon>
        <taxon>Alkalihalobacillus</taxon>
    </lineage>
</organism>
<evidence type="ECO:0000256" key="4">
    <source>
        <dbReference type="ARBA" id="ARBA00023136"/>
    </source>
</evidence>
<dbReference type="AlphaFoldDB" id="A0A161Q1M2"/>
<dbReference type="GO" id="GO:0043190">
    <property type="term" value="C:ATP-binding cassette (ABC) transporter complex"/>
    <property type="evidence" value="ECO:0007669"/>
    <property type="project" value="InterPro"/>
</dbReference>
<feature type="transmembrane region" description="Helical" evidence="5">
    <location>
        <begin position="128"/>
        <end position="151"/>
    </location>
</feature>
<evidence type="ECO:0000256" key="2">
    <source>
        <dbReference type="ARBA" id="ARBA00022692"/>
    </source>
</evidence>
<reference evidence="7" key="1">
    <citation type="submission" date="2016-02" db="EMBL/GenBank/DDBJ databases">
        <title>Genome sequence of Bacillus trypoxylicola KCTC 13244(T).</title>
        <authorList>
            <person name="Jeong H."/>
            <person name="Park S.-H."/>
            <person name="Choi S.-K."/>
        </authorList>
    </citation>
    <scope>NUCLEOTIDE SEQUENCE [LARGE SCALE GENOMIC DNA]</scope>
    <source>
        <strain evidence="7">KCTC 13244</strain>
    </source>
</reference>
<feature type="transmembrane region" description="Helical" evidence="5">
    <location>
        <begin position="18"/>
        <end position="38"/>
    </location>
</feature>
<comment type="subcellular location">
    <subcellularLocation>
        <location evidence="5">Cell membrane</location>
        <topology evidence="5">Multi-pass membrane protein</topology>
    </subcellularLocation>
    <subcellularLocation>
        <location evidence="1">Membrane</location>
        <topology evidence="1">Multi-pass membrane protein</topology>
    </subcellularLocation>
</comment>
<keyword evidence="2 5" id="KW-0812">Transmembrane</keyword>
<dbReference type="PROSITE" id="PS51012">
    <property type="entry name" value="ABC_TM2"/>
    <property type="match status" value="1"/>
</dbReference>
<feature type="transmembrane region" description="Helical" evidence="5">
    <location>
        <begin position="93"/>
        <end position="122"/>
    </location>
</feature>
<dbReference type="EMBL" id="LTAO01000023">
    <property type="protein sequence ID" value="KYG29403.1"/>
    <property type="molecule type" value="Genomic_DNA"/>
</dbReference>
<dbReference type="InterPro" id="IPR047817">
    <property type="entry name" value="ABC2_TM_bact-type"/>
</dbReference>
<dbReference type="RefSeq" id="WP_061949205.1">
    <property type="nucleotide sequence ID" value="NZ_LTAO01000023.1"/>
</dbReference>
<keyword evidence="5" id="KW-1003">Cell membrane</keyword>
<evidence type="ECO:0000313" key="7">
    <source>
        <dbReference type="EMBL" id="KYG29403.1"/>
    </source>
</evidence>
<dbReference type="PANTHER" id="PTHR43027">
    <property type="entry name" value="DOXORUBICIN RESISTANCE ABC TRANSPORTER PERMEASE PROTEIN DRRC-RELATED"/>
    <property type="match status" value="1"/>
</dbReference>
<evidence type="ECO:0000256" key="1">
    <source>
        <dbReference type="ARBA" id="ARBA00004141"/>
    </source>
</evidence>
<dbReference type="Proteomes" id="UP000075806">
    <property type="component" value="Unassembled WGS sequence"/>
</dbReference>
<feature type="transmembrane region" description="Helical" evidence="5">
    <location>
        <begin position="158"/>
        <end position="177"/>
    </location>
</feature>
<gene>
    <name evidence="7" type="ORF">AZF04_07720</name>
</gene>
<protein>
    <recommendedName>
        <fullName evidence="5">Transport permease protein</fullName>
    </recommendedName>
</protein>
<dbReference type="InterPro" id="IPR000412">
    <property type="entry name" value="ABC_2_transport"/>
</dbReference>
<keyword evidence="4 5" id="KW-0472">Membrane</keyword>
<dbReference type="PANTHER" id="PTHR43027:SF1">
    <property type="entry name" value="DOXORUBICIN RESISTANCE ABC TRANSPORTER PERMEASE PROTEIN DRRC-RELATED"/>
    <property type="match status" value="1"/>
</dbReference>
<dbReference type="OrthoDB" id="266913at2"/>
<evidence type="ECO:0000256" key="5">
    <source>
        <dbReference type="RuleBase" id="RU361157"/>
    </source>
</evidence>
<dbReference type="STRING" id="519424.AZF04_07720"/>
<keyword evidence="8" id="KW-1185">Reference proteome</keyword>
<dbReference type="InterPro" id="IPR052902">
    <property type="entry name" value="ABC-2_transporter"/>
</dbReference>
<comment type="caution">
    <text evidence="7">The sequence shown here is derived from an EMBL/GenBank/DDBJ whole genome shotgun (WGS) entry which is preliminary data.</text>
</comment>
<proteinExistence type="inferred from homology"/>
<evidence type="ECO:0000259" key="6">
    <source>
        <dbReference type="PROSITE" id="PS51012"/>
    </source>
</evidence>
<feature type="transmembrane region" description="Helical" evidence="5">
    <location>
        <begin position="50"/>
        <end position="72"/>
    </location>
</feature>
<keyword evidence="5" id="KW-0813">Transport</keyword>
<dbReference type="GO" id="GO:0140359">
    <property type="term" value="F:ABC-type transporter activity"/>
    <property type="evidence" value="ECO:0007669"/>
    <property type="project" value="InterPro"/>
</dbReference>
<comment type="similarity">
    <text evidence="5">Belongs to the ABC-2 integral membrane protein family.</text>
</comment>
<evidence type="ECO:0000313" key="8">
    <source>
        <dbReference type="Proteomes" id="UP000075806"/>
    </source>
</evidence>
<dbReference type="PIRSF" id="PIRSF006648">
    <property type="entry name" value="DrrB"/>
    <property type="match status" value="1"/>
</dbReference>
<name>A0A161Q1M2_9BACI</name>
<evidence type="ECO:0000256" key="3">
    <source>
        <dbReference type="ARBA" id="ARBA00022989"/>
    </source>
</evidence>
<accession>A0A161Q1M2</accession>
<feature type="transmembrane region" description="Helical" evidence="5">
    <location>
        <begin position="214"/>
        <end position="236"/>
    </location>
</feature>
<dbReference type="Pfam" id="PF01061">
    <property type="entry name" value="ABC2_membrane"/>
    <property type="match status" value="1"/>
</dbReference>
<dbReference type="InterPro" id="IPR013525">
    <property type="entry name" value="ABC2_TM"/>
</dbReference>
<sequence length="245" mass="27481">MWAVAILETKKQLQDKSLVFWNVILPVVFVVGFMMIFSNDAPDTVAVANQIITGFSVFFAVFTIISIVITFVKDKDSGFVARMASTPLTVSGYFIGKIFPFVFIIVAQLVFLSLLGFVIYDVRIDQIFLYYFITLCLAFMVSSWGLGISVFSKTENTGIVLTQVIAFVGAILGGLWMPFEILPDIIQTIGKFFPQYWTHQALLFAVSETESVNLWIAFLVIAIYTIIGLGIALLGYRQFLRKSIR</sequence>
<keyword evidence="3 5" id="KW-1133">Transmembrane helix</keyword>
<feature type="domain" description="ABC transmembrane type-2" evidence="6">
    <location>
        <begin position="17"/>
        <end position="239"/>
    </location>
</feature>